<dbReference type="SUPFAM" id="SSF53335">
    <property type="entry name" value="S-adenosyl-L-methionine-dependent methyltransferases"/>
    <property type="match status" value="1"/>
</dbReference>
<comment type="caution">
    <text evidence="2">The sequence shown here is derived from an EMBL/GenBank/DDBJ whole genome shotgun (WGS) entry which is preliminary data.</text>
</comment>
<proteinExistence type="predicted"/>
<dbReference type="Proteomes" id="UP001381693">
    <property type="component" value="Unassembled WGS sequence"/>
</dbReference>
<evidence type="ECO:0000313" key="2">
    <source>
        <dbReference type="EMBL" id="KAK7081616.1"/>
    </source>
</evidence>
<gene>
    <name evidence="2" type="ORF">SK128_016141</name>
</gene>
<dbReference type="InterPro" id="IPR029063">
    <property type="entry name" value="SAM-dependent_MTases_sf"/>
</dbReference>
<dbReference type="InterPro" id="IPR025714">
    <property type="entry name" value="Methyltranfer_dom"/>
</dbReference>
<name>A0AAN8XCE3_HALRR</name>
<dbReference type="Pfam" id="PF13383">
    <property type="entry name" value="Methyltransf_22"/>
    <property type="match status" value="1"/>
</dbReference>
<dbReference type="AlphaFoldDB" id="A0AAN8XCE3"/>
<dbReference type="EMBL" id="JAXCGZ010004625">
    <property type="protein sequence ID" value="KAK7081616.1"/>
    <property type="molecule type" value="Genomic_DNA"/>
</dbReference>
<evidence type="ECO:0000313" key="3">
    <source>
        <dbReference type="Proteomes" id="UP001381693"/>
    </source>
</evidence>
<dbReference type="PANTHER" id="PTHR32026">
    <property type="entry name" value="METHYLTRANSFERASE-LIKE PROTEIN 24"/>
    <property type="match status" value="1"/>
</dbReference>
<evidence type="ECO:0000259" key="1">
    <source>
        <dbReference type="Pfam" id="PF13383"/>
    </source>
</evidence>
<organism evidence="2 3">
    <name type="scientific">Halocaridina rubra</name>
    <name type="common">Hawaiian red shrimp</name>
    <dbReference type="NCBI Taxonomy" id="373956"/>
    <lineage>
        <taxon>Eukaryota</taxon>
        <taxon>Metazoa</taxon>
        <taxon>Ecdysozoa</taxon>
        <taxon>Arthropoda</taxon>
        <taxon>Crustacea</taxon>
        <taxon>Multicrustacea</taxon>
        <taxon>Malacostraca</taxon>
        <taxon>Eumalacostraca</taxon>
        <taxon>Eucarida</taxon>
        <taxon>Decapoda</taxon>
        <taxon>Pleocyemata</taxon>
        <taxon>Caridea</taxon>
        <taxon>Atyoidea</taxon>
        <taxon>Atyidae</taxon>
        <taxon>Halocaridina</taxon>
    </lineage>
</organism>
<dbReference type="PANTHER" id="PTHR32026:SF10">
    <property type="entry name" value="METHYLTRANSFERASE-LIKE PROTEIN 24-RELATED"/>
    <property type="match status" value="1"/>
</dbReference>
<sequence length="201" mass="23366">MKAVCLDPELNITAGNCHVLSFGINNEWSFDDAFANYGCKVFAFDPTMGVNDHQRSKNVQFFNLGIGNIKGWRKVGMLHDFDYFQVDRYENILQRLGLINTIIDYIKMDVELSELEFLQDVIRNSPHLLKNIKQIAMEAHHGYNGEGVMLSPVDFPDMSPMSAFQLFWEYFHELECHGFKLLHSHQNIPWTEAVWGRIQDY</sequence>
<dbReference type="InterPro" id="IPR026913">
    <property type="entry name" value="METTL24"/>
</dbReference>
<reference evidence="2 3" key="1">
    <citation type="submission" date="2023-11" db="EMBL/GenBank/DDBJ databases">
        <title>Halocaridina rubra genome assembly.</title>
        <authorList>
            <person name="Smith C."/>
        </authorList>
    </citation>
    <scope>NUCLEOTIDE SEQUENCE [LARGE SCALE GENOMIC DNA]</scope>
    <source>
        <strain evidence="2">EP-1</strain>
        <tissue evidence="2">Whole</tissue>
    </source>
</reference>
<keyword evidence="3" id="KW-1185">Reference proteome</keyword>
<protein>
    <recommendedName>
        <fullName evidence="1">Methyltransferase domain-containing protein</fullName>
    </recommendedName>
</protein>
<accession>A0AAN8XCE3</accession>
<feature type="domain" description="Methyltransferase" evidence="1">
    <location>
        <begin position="4"/>
        <end position="167"/>
    </location>
</feature>